<dbReference type="Proteomes" id="UP000319746">
    <property type="component" value="Unassembled WGS sequence"/>
</dbReference>
<keyword evidence="2" id="KW-1185">Reference proteome</keyword>
<sequence>MTRLTHIRQLELFYKVHQLYLWPGALRPEAYPLVACPQLERT</sequence>
<organism evidence="1 2">
    <name type="scientific">Enteractinococcus coprophilus</name>
    <dbReference type="NCBI Taxonomy" id="1027633"/>
    <lineage>
        <taxon>Bacteria</taxon>
        <taxon>Bacillati</taxon>
        <taxon>Actinomycetota</taxon>
        <taxon>Actinomycetes</taxon>
        <taxon>Micrococcales</taxon>
        <taxon>Micrococcaceae</taxon>
    </lineage>
</organism>
<accession>A0A543AN55</accession>
<proteinExistence type="predicted"/>
<gene>
    <name evidence="1" type="ORF">FB556_0462</name>
</gene>
<comment type="caution">
    <text evidence="1">The sequence shown here is derived from an EMBL/GenBank/DDBJ whole genome shotgun (WGS) entry which is preliminary data.</text>
</comment>
<evidence type="ECO:0000313" key="1">
    <source>
        <dbReference type="EMBL" id="TQL74013.1"/>
    </source>
</evidence>
<dbReference type="EMBL" id="VFOU01000001">
    <property type="protein sequence ID" value="TQL74013.1"/>
    <property type="molecule type" value="Genomic_DNA"/>
</dbReference>
<dbReference type="AlphaFoldDB" id="A0A543AN55"/>
<evidence type="ECO:0000313" key="2">
    <source>
        <dbReference type="Proteomes" id="UP000319746"/>
    </source>
</evidence>
<reference evidence="1 2" key="1">
    <citation type="submission" date="2019-06" db="EMBL/GenBank/DDBJ databases">
        <title>Sequencing the genomes of 1000 actinobacteria strains.</title>
        <authorList>
            <person name="Klenk H.-P."/>
        </authorList>
    </citation>
    <scope>NUCLEOTIDE SEQUENCE [LARGE SCALE GENOMIC DNA]</scope>
    <source>
        <strain evidence="1 2">DSM 24083</strain>
    </source>
</reference>
<name>A0A543AN55_9MICC</name>
<protein>
    <submittedName>
        <fullName evidence="1">Uncharacterized protein</fullName>
    </submittedName>
</protein>